<dbReference type="EMBL" id="JACAZH010000030">
    <property type="protein sequence ID" value="KAF7340644.1"/>
    <property type="molecule type" value="Genomic_DNA"/>
</dbReference>
<name>A0A8H7CK41_9AGAR</name>
<reference evidence="1" key="1">
    <citation type="submission" date="2020-05" db="EMBL/GenBank/DDBJ databases">
        <title>Mycena genomes resolve the evolution of fungal bioluminescence.</title>
        <authorList>
            <person name="Tsai I.J."/>
        </authorList>
    </citation>
    <scope>NUCLEOTIDE SEQUENCE</scope>
    <source>
        <strain evidence="1">160909Yilan</strain>
    </source>
</reference>
<evidence type="ECO:0000313" key="1">
    <source>
        <dbReference type="EMBL" id="KAF7340644.1"/>
    </source>
</evidence>
<comment type="caution">
    <text evidence="1">The sequence shown here is derived from an EMBL/GenBank/DDBJ whole genome shotgun (WGS) entry which is preliminary data.</text>
</comment>
<organism evidence="1 2">
    <name type="scientific">Mycena sanguinolenta</name>
    <dbReference type="NCBI Taxonomy" id="230812"/>
    <lineage>
        <taxon>Eukaryota</taxon>
        <taxon>Fungi</taxon>
        <taxon>Dikarya</taxon>
        <taxon>Basidiomycota</taxon>
        <taxon>Agaricomycotina</taxon>
        <taxon>Agaricomycetes</taxon>
        <taxon>Agaricomycetidae</taxon>
        <taxon>Agaricales</taxon>
        <taxon>Marasmiineae</taxon>
        <taxon>Mycenaceae</taxon>
        <taxon>Mycena</taxon>
    </lineage>
</organism>
<keyword evidence="2" id="KW-1185">Reference proteome</keyword>
<sequence length="94" mass="11118">MYQGINAEQEWRSDLAKYMSMRHPNIVQICGAASSNGMHTAIFNDDLIPLRHFLDHYRESHFTTVYIYACCNQDFTEAFNYLYSAFQREFYSPD</sequence>
<dbReference type="AlphaFoldDB" id="A0A8H7CK41"/>
<evidence type="ECO:0000313" key="2">
    <source>
        <dbReference type="Proteomes" id="UP000623467"/>
    </source>
</evidence>
<dbReference type="Proteomes" id="UP000623467">
    <property type="component" value="Unassembled WGS sequence"/>
</dbReference>
<accession>A0A8H7CK41</accession>
<protein>
    <submittedName>
        <fullName evidence="1">Uncharacterized protein</fullName>
    </submittedName>
</protein>
<dbReference type="OrthoDB" id="3021386at2759"/>
<proteinExistence type="predicted"/>
<gene>
    <name evidence="1" type="ORF">MSAN_02136300</name>
</gene>